<dbReference type="STRING" id="1423783.FC50_GL000577"/>
<dbReference type="PATRIC" id="fig|1423783.4.peg.597"/>
<dbReference type="Proteomes" id="UP000051922">
    <property type="component" value="Unassembled WGS sequence"/>
</dbReference>
<keyword evidence="1" id="KW-1133">Transmembrane helix</keyword>
<feature type="transmembrane region" description="Helical" evidence="1">
    <location>
        <begin position="7"/>
        <end position="25"/>
    </location>
</feature>
<sequence>MGNGKKSSLVGINVGLIMIMASQMLPSGPRIFGLILGVIATGISTRNYIRLSKVTAKRAGQSKTARVTK</sequence>
<name>A0A0R1TZH9_9LACO</name>
<gene>
    <name evidence="2" type="ORF">FC50_GL000577</name>
</gene>
<proteinExistence type="predicted"/>
<evidence type="ECO:0000313" key="3">
    <source>
        <dbReference type="Proteomes" id="UP000051922"/>
    </source>
</evidence>
<evidence type="ECO:0000313" key="2">
    <source>
        <dbReference type="EMBL" id="KRL86617.1"/>
    </source>
</evidence>
<dbReference type="EMBL" id="AZFJ01000040">
    <property type="protein sequence ID" value="KRL86617.1"/>
    <property type="molecule type" value="Genomic_DNA"/>
</dbReference>
<accession>A0A0R1TZH9</accession>
<keyword evidence="1" id="KW-0812">Transmembrane</keyword>
<organism evidence="2 3">
    <name type="scientific">Lacticaseibacillus pantheris DSM 15945 = JCM 12539 = NBRC 106106</name>
    <dbReference type="NCBI Taxonomy" id="1423783"/>
    <lineage>
        <taxon>Bacteria</taxon>
        <taxon>Bacillati</taxon>
        <taxon>Bacillota</taxon>
        <taxon>Bacilli</taxon>
        <taxon>Lactobacillales</taxon>
        <taxon>Lactobacillaceae</taxon>
        <taxon>Lacticaseibacillus</taxon>
    </lineage>
</organism>
<reference evidence="2 3" key="1">
    <citation type="journal article" date="2015" name="Genome Announc.">
        <title>Expanding the biotechnology potential of lactobacilli through comparative genomics of 213 strains and associated genera.</title>
        <authorList>
            <person name="Sun Z."/>
            <person name="Harris H.M."/>
            <person name="McCann A."/>
            <person name="Guo C."/>
            <person name="Argimon S."/>
            <person name="Zhang W."/>
            <person name="Yang X."/>
            <person name="Jeffery I.B."/>
            <person name="Cooney J.C."/>
            <person name="Kagawa T.F."/>
            <person name="Liu W."/>
            <person name="Song Y."/>
            <person name="Salvetti E."/>
            <person name="Wrobel A."/>
            <person name="Rasinkangas P."/>
            <person name="Parkhill J."/>
            <person name="Rea M.C."/>
            <person name="O'Sullivan O."/>
            <person name="Ritari J."/>
            <person name="Douillard F.P."/>
            <person name="Paul Ross R."/>
            <person name="Yang R."/>
            <person name="Briner A.E."/>
            <person name="Felis G.E."/>
            <person name="de Vos W.M."/>
            <person name="Barrangou R."/>
            <person name="Klaenhammer T.R."/>
            <person name="Caufield P.W."/>
            <person name="Cui Y."/>
            <person name="Zhang H."/>
            <person name="O'Toole P.W."/>
        </authorList>
    </citation>
    <scope>NUCLEOTIDE SEQUENCE [LARGE SCALE GENOMIC DNA]</scope>
    <source>
        <strain evidence="2 3">DSM 15945</strain>
    </source>
</reference>
<feature type="transmembrane region" description="Helical" evidence="1">
    <location>
        <begin position="31"/>
        <end position="49"/>
    </location>
</feature>
<protein>
    <submittedName>
        <fullName evidence="2">Uncharacterized protein</fullName>
    </submittedName>
</protein>
<dbReference type="AlphaFoldDB" id="A0A0R1TZH9"/>
<dbReference type="RefSeq" id="WP_054648431.1">
    <property type="nucleotide sequence ID" value="NZ_AZFJ01000040.1"/>
</dbReference>
<comment type="caution">
    <text evidence="2">The sequence shown here is derived from an EMBL/GenBank/DDBJ whole genome shotgun (WGS) entry which is preliminary data.</text>
</comment>
<keyword evidence="1" id="KW-0472">Membrane</keyword>
<keyword evidence="3" id="KW-1185">Reference proteome</keyword>
<evidence type="ECO:0000256" key="1">
    <source>
        <dbReference type="SAM" id="Phobius"/>
    </source>
</evidence>